<proteinExistence type="predicted"/>
<dbReference type="AlphaFoldDB" id="A0A9N9AFD1"/>
<dbReference type="Proteomes" id="UP000789396">
    <property type="component" value="Unassembled WGS sequence"/>
</dbReference>
<feature type="non-terminal residue" evidence="1">
    <location>
        <position position="58"/>
    </location>
</feature>
<name>A0A9N9AFD1_9GLOM</name>
<comment type="caution">
    <text evidence="1">The sequence shown here is derived from an EMBL/GenBank/DDBJ whole genome shotgun (WGS) entry which is preliminary data.</text>
</comment>
<protein>
    <submittedName>
        <fullName evidence="1">5875_t:CDS:1</fullName>
    </submittedName>
</protein>
<organism evidence="1 2">
    <name type="scientific">Racocetra fulgida</name>
    <dbReference type="NCBI Taxonomy" id="60492"/>
    <lineage>
        <taxon>Eukaryota</taxon>
        <taxon>Fungi</taxon>
        <taxon>Fungi incertae sedis</taxon>
        <taxon>Mucoromycota</taxon>
        <taxon>Glomeromycotina</taxon>
        <taxon>Glomeromycetes</taxon>
        <taxon>Diversisporales</taxon>
        <taxon>Gigasporaceae</taxon>
        <taxon>Racocetra</taxon>
    </lineage>
</organism>
<reference evidence="1" key="1">
    <citation type="submission" date="2021-06" db="EMBL/GenBank/DDBJ databases">
        <authorList>
            <person name="Kallberg Y."/>
            <person name="Tangrot J."/>
            <person name="Rosling A."/>
        </authorList>
    </citation>
    <scope>NUCLEOTIDE SEQUENCE</scope>
    <source>
        <strain evidence="1">IN212</strain>
    </source>
</reference>
<accession>A0A9N9AFD1</accession>
<evidence type="ECO:0000313" key="2">
    <source>
        <dbReference type="Proteomes" id="UP000789396"/>
    </source>
</evidence>
<keyword evidence="2" id="KW-1185">Reference proteome</keyword>
<evidence type="ECO:0000313" key="1">
    <source>
        <dbReference type="EMBL" id="CAG8530514.1"/>
    </source>
</evidence>
<gene>
    <name evidence="1" type="ORF">RFULGI_LOCUS3769</name>
</gene>
<sequence length="58" mass="6804">MPKFSKQKHHCQRIANNKQKKIVTQLTQVSNSSQVTDEKEVPNEKLIFNKKPNLKEEL</sequence>
<dbReference type="EMBL" id="CAJVPZ010003460">
    <property type="protein sequence ID" value="CAG8530514.1"/>
    <property type="molecule type" value="Genomic_DNA"/>
</dbReference>